<evidence type="ECO:0000313" key="2">
    <source>
        <dbReference type="Proteomes" id="UP001057452"/>
    </source>
</evidence>
<gene>
    <name evidence="1" type="ORF">KUCAC02_030435</name>
</gene>
<feature type="non-terminal residue" evidence="1">
    <location>
        <position position="86"/>
    </location>
</feature>
<comment type="caution">
    <text evidence="1">The sequence shown here is derived from an EMBL/GenBank/DDBJ whole genome shotgun (WGS) entry which is preliminary data.</text>
</comment>
<reference evidence="1" key="1">
    <citation type="submission" date="2022-05" db="EMBL/GenBank/DDBJ databases">
        <title>Chromosome-level genome of Chaenocephalus aceratus.</title>
        <authorList>
            <person name="Park H."/>
        </authorList>
    </citation>
    <scope>NUCLEOTIDE SEQUENCE</scope>
    <source>
        <strain evidence="1">KU_202001</strain>
    </source>
</reference>
<keyword evidence="2" id="KW-1185">Reference proteome</keyword>
<proteinExistence type="predicted"/>
<dbReference type="Proteomes" id="UP001057452">
    <property type="component" value="Chromosome 5"/>
</dbReference>
<name>A0ACB9XK12_CHAAC</name>
<sequence length="86" mass="8847">RGEIHQDPVSQPPTPLPLPPPTGPSQLCLLSLHSASQLEPGEPSAVVPVGSNTVASSSSNPPFTRLPSAHGPSGFYAVTAAYLWPP</sequence>
<dbReference type="EMBL" id="CM043789">
    <property type="protein sequence ID" value="KAI4827007.1"/>
    <property type="molecule type" value="Genomic_DNA"/>
</dbReference>
<evidence type="ECO:0000313" key="1">
    <source>
        <dbReference type="EMBL" id="KAI4827007.1"/>
    </source>
</evidence>
<accession>A0ACB9XK12</accession>
<organism evidence="1 2">
    <name type="scientific">Chaenocephalus aceratus</name>
    <name type="common">Blackfin icefish</name>
    <name type="synonym">Chaenichthys aceratus</name>
    <dbReference type="NCBI Taxonomy" id="36190"/>
    <lineage>
        <taxon>Eukaryota</taxon>
        <taxon>Metazoa</taxon>
        <taxon>Chordata</taxon>
        <taxon>Craniata</taxon>
        <taxon>Vertebrata</taxon>
        <taxon>Euteleostomi</taxon>
        <taxon>Actinopterygii</taxon>
        <taxon>Neopterygii</taxon>
        <taxon>Teleostei</taxon>
        <taxon>Neoteleostei</taxon>
        <taxon>Acanthomorphata</taxon>
        <taxon>Eupercaria</taxon>
        <taxon>Perciformes</taxon>
        <taxon>Notothenioidei</taxon>
        <taxon>Channichthyidae</taxon>
        <taxon>Chaenocephalus</taxon>
    </lineage>
</organism>
<protein>
    <submittedName>
        <fullName evidence="1">Uncharacterized protein</fullName>
    </submittedName>
</protein>
<feature type="non-terminal residue" evidence="1">
    <location>
        <position position="1"/>
    </location>
</feature>